<reference evidence="2" key="1">
    <citation type="submission" date="2017-10" db="EMBL/GenBank/DDBJ databases">
        <title>Rapid genome shrinkage in a self-fertile nematode reveals novel sperm competition proteins.</title>
        <authorList>
            <person name="Yin D."/>
            <person name="Schwarz E.M."/>
            <person name="Thomas C.G."/>
            <person name="Felde R.L."/>
            <person name="Korf I.F."/>
            <person name="Cutter A.D."/>
            <person name="Schartner C.M."/>
            <person name="Ralston E.J."/>
            <person name="Meyer B.J."/>
            <person name="Haag E.S."/>
        </authorList>
    </citation>
    <scope>NUCLEOTIDE SEQUENCE [LARGE SCALE GENOMIC DNA]</scope>
    <source>
        <strain evidence="2">JU1422</strain>
    </source>
</reference>
<dbReference type="EMBL" id="PDUG01000006">
    <property type="protein sequence ID" value="PIC20997.1"/>
    <property type="molecule type" value="Genomic_DNA"/>
</dbReference>
<evidence type="ECO:0000313" key="1">
    <source>
        <dbReference type="EMBL" id="PIC20997.1"/>
    </source>
</evidence>
<accession>A0A2G5T138</accession>
<protein>
    <submittedName>
        <fullName evidence="1">Uncharacterized protein</fullName>
    </submittedName>
</protein>
<dbReference type="Proteomes" id="UP000230233">
    <property type="component" value="Chromosome X"/>
</dbReference>
<proteinExistence type="predicted"/>
<dbReference type="AlphaFoldDB" id="A0A2G5T138"/>
<organism evidence="1 2">
    <name type="scientific">Caenorhabditis nigoni</name>
    <dbReference type="NCBI Taxonomy" id="1611254"/>
    <lineage>
        <taxon>Eukaryota</taxon>
        <taxon>Metazoa</taxon>
        <taxon>Ecdysozoa</taxon>
        <taxon>Nematoda</taxon>
        <taxon>Chromadorea</taxon>
        <taxon>Rhabditida</taxon>
        <taxon>Rhabditina</taxon>
        <taxon>Rhabditomorpha</taxon>
        <taxon>Rhabditoidea</taxon>
        <taxon>Rhabditidae</taxon>
        <taxon>Peloderinae</taxon>
        <taxon>Caenorhabditis</taxon>
    </lineage>
</organism>
<evidence type="ECO:0000313" key="2">
    <source>
        <dbReference type="Proteomes" id="UP000230233"/>
    </source>
</evidence>
<keyword evidence="2" id="KW-1185">Reference proteome</keyword>
<sequence length="68" mass="7962">MEIFRKKTQDSEITQEINSVPSQPEGILRNMQTEDRIFGNSPLHEKEAQPTLLDIFAKNPMFHDYENI</sequence>
<comment type="caution">
    <text evidence="1">The sequence shown here is derived from an EMBL/GenBank/DDBJ whole genome shotgun (WGS) entry which is preliminary data.</text>
</comment>
<name>A0A2G5T138_9PELO</name>
<gene>
    <name evidence="1" type="primary">Cnig_chr_X.g25991</name>
    <name evidence="1" type="ORF">B9Z55_025991</name>
</gene>